<dbReference type="EMBL" id="NGMS01000001">
    <property type="protein sequence ID" value="OTP26483.1"/>
    <property type="molecule type" value="Genomic_DNA"/>
</dbReference>
<dbReference type="NCBIfam" id="NF040570">
    <property type="entry name" value="guided_TnpB"/>
    <property type="match status" value="1"/>
</dbReference>
<dbReference type="Pfam" id="PF12323">
    <property type="entry name" value="HTH_OrfB_IS605"/>
    <property type="match status" value="1"/>
</dbReference>
<feature type="domain" description="Transposase putative helix-turn-helix" evidence="1">
    <location>
        <begin position="1"/>
        <end position="44"/>
    </location>
</feature>
<organism evidence="2 3">
    <name type="scientific">Enterococcus mundtii</name>
    <dbReference type="NCBI Taxonomy" id="53346"/>
    <lineage>
        <taxon>Bacteria</taxon>
        <taxon>Bacillati</taxon>
        <taxon>Bacillota</taxon>
        <taxon>Bacilli</taxon>
        <taxon>Lactobacillales</taxon>
        <taxon>Enterococcaceae</taxon>
        <taxon>Enterococcus</taxon>
    </lineage>
</organism>
<name>A0A1I4NK92_ENTMU</name>
<dbReference type="RefSeq" id="WP_074800649.1">
    <property type="nucleotide sequence ID" value="NZ_CABHEA010000007.1"/>
</dbReference>
<evidence type="ECO:0000313" key="2">
    <source>
        <dbReference type="EMBL" id="OTP26483.1"/>
    </source>
</evidence>
<evidence type="ECO:0000313" key="3">
    <source>
        <dbReference type="Proteomes" id="UP000195024"/>
    </source>
</evidence>
<gene>
    <name evidence="2" type="ORF">A5802_000194</name>
</gene>
<accession>A0A1I4NK92</accession>
<dbReference type="AlphaFoldDB" id="A0A1I4NK92"/>
<comment type="caution">
    <text evidence="2">The sequence shown here is derived from an EMBL/GenBank/DDBJ whole genome shotgun (WGS) entry which is preliminary data.</text>
</comment>
<reference evidence="2 3" key="1">
    <citation type="submission" date="2017-05" db="EMBL/GenBank/DDBJ databases">
        <title>The Genome Sequence of Enterococcus mundtii 6B1_DIV0119.</title>
        <authorList>
            <consortium name="The Broad Institute Genomics Platform"/>
            <consortium name="The Broad Institute Genomic Center for Infectious Diseases"/>
            <person name="Earl A."/>
            <person name="Manson A."/>
            <person name="Schwartman J."/>
            <person name="Gilmore M."/>
            <person name="Abouelleil A."/>
            <person name="Cao P."/>
            <person name="Chapman S."/>
            <person name="Cusick C."/>
            <person name="Shea T."/>
            <person name="Young S."/>
            <person name="Neafsey D."/>
            <person name="Nusbaum C."/>
            <person name="Birren B."/>
        </authorList>
    </citation>
    <scope>NUCLEOTIDE SEQUENCE [LARGE SCALE GENOMIC DNA]</scope>
    <source>
        <strain evidence="2 3">6B1_DIV0119</strain>
    </source>
</reference>
<sequence length="335" mass="39771">MLKAFKFRIYPTDSQKQWLIQTFGCVRFTYNHLLKARQAYYLETQEIDYTLTPASLKKQYPFLKEVDSLALANAQLNLDRAFRNYFKGRASFPKLKNKKSIWQSYTTNNQKGTIYLEETYLKLPKLKEKIRIHAHRPIEGTIRSATISSRYNEIFYVSLLCEVPQKTMKASNKWIGIAYDPDRLVEMSTPLDITIPKFKQVDQQLLRAKRKLVIKGRSAQHRRTHVERVKNYQKQKRKIKDLYLKQKFQREDYLEQISGTVIRHYDYLFVESISADCPEGDFSIQDWHKLLAKLQYKSQWYSKKLVLIDMKEQTNPSTNKKSLELVEIGKQVLFE</sequence>
<proteinExistence type="predicted"/>
<protein>
    <recommendedName>
        <fullName evidence="1">Transposase putative helix-turn-helix domain-containing protein</fullName>
    </recommendedName>
</protein>
<evidence type="ECO:0000259" key="1">
    <source>
        <dbReference type="Pfam" id="PF12323"/>
    </source>
</evidence>
<dbReference type="Proteomes" id="UP000195024">
    <property type="component" value="Unassembled WGS sequence"/>
</dbReference>
<dbReference type="InterPro" id="IPR021027">
    <property type="entry name" value="Transposase_put_HTH"/>
</dbReference>